<dbReference type="PANTHER" id="PTHR32289:SF1">
    <property type="entry name" value="PROTEIN FAM167A-LIKE"/>
    <property type="match status" value="1"/>
</dbReference>
<gene>
    <name evidence="2" type="primary">LOC106171807</name>
</gene>
<protein>
    <submittedName>
        <fullName evidence="2">Uncharacterized protein LOC106171807</fullName>
    </submittedName>
</protein>
<evidence type="ECO:0000313" key="1">
    <source>
        <dbReference type="Proteomes" id="UP000085678"/>
    </source>
</evidence>
<proteinExistence type="predicted"/>
<dbReference type="OrthoDB" id="5965452at2759"/>
<name>A0A1S3JC23_LINAN</name>
<reference evidence="2" key="1">
    <citation type="submission" date="2025-08" db="UniProtKB">
        <authorList>
            <consortium name="RefSeq"/>
        </authorList>
    </citation>
    <scope>IDENTIFICATION</scope>
    <source>
        <tissue evidence="2">Gonads</tissue>
    </source>
</reference>
<dbReference type="PANTHER" id="PTHR32289">
    <property type="entry name" value="PROTEIN FAM167A"/>
    <property type="match status" value="1"/>
</dbReference>
<sequence>MEVPKVTLSLDLDEDSVCDDDVFEECEFIELPVRFQKDHKDYCQSYHNQQNDEGVVVDISNQSQDIDVALRWLRQELTKIRQQDQDIANQFLKIQLTIQHIKDRKSELERIPSAKDSTSSLDEYLLQSSYTRLSPTSEDFFRLRSNTISRLQGRWRTKSRTSALVENS</sequence>
<organism evidence="1 2">
    <name type="scientific">Lingula anatina</name>
    <name type="common">Brachiopod</name>
    <name type="synonym">Lingula unguis</name>
    <dbReference type="NCBI Taxonomy" id="7574"/>
    <lineage>
        <taxon>Eukaryota</taxon>
        <taxon>Metazoa</taxon>
        <taxon>Spiralia</taxon>
        <taxon>Lophotrochozoa</taxon>
        <taxon>Brachiopoda</taxon>
        <taxon>Linguliformea</taxon>
        <taxon>Lingulata</taxon>
        <taxon>Lingulida</taxon>
        <taxon>Linguloidea</taxon>
        <taxon>Lingulidae</taxon>
        <taxon>Lingula</taxon>
    </lineage>
</organism>
<dbReference type="AlphaFoldDB" id="A0A1S3JC23"/>
<dbReference type="RefSeq" id="XP_013407736.1">
    <property type="nucleotide sequence ID" value="XM_013552282.1"/>
</dbReference>
<evidence type="ECO:0000313" key="2">
    <source>
        <dbReference type="RefSeq" id="XP_013407736.1"/>
    </source>
</evidence>
<dbReference type="Proteomes" id="UP000085678">
    <property type="component" value="Unplaced"/>
</dbReference>
<keyword evidence="1" id="KW-1185">Reference proteome</keyword>
<dbReference type="InParanoid" id="A0A1S3JC23"/>
<accession>A0A1S3JC23</accession>
<dbReference type="KEGG" id="lak:106171807"/>
<dbReference type="GeneID" id="106171807"/>
<dbReference type="InterPro" id="IPR051771">
    <property type="entry name" value="FAM167_domain"/>
</dbReference>